<dbReference type="InterPro" id="IPR036291">
    <property type="entry name" value="NAD(P)-bd_dom_sf"/>
</dbReference>
<dbReference type="InterPro" id="IPR045000">
    <property type="entry name" value="TR"/>
</dbReference>
<dbReference type="PANTHER" id="PTHR42898">
    <property type="entry name" value="TROPINONE REDUCTASE"/>
    <property type="match status" value="1"/>
</dbReference>
<dbReference type="PANTHER" id="PTHR42898:SF6">
    <property type="entry name" value="NADP-DEPENDENT MANNITOL DEHYDROGENASE"/>
    <property type="match status" value="1"/>
</dbReference>
<dbReference type="InterPro" id="IPR002347">
    <property type="entry name" value="SDR_fam"/>
</dbReference>
<dbReference type="FunFam" id="3.40.50.720:FF:000084">
    <property type="entry name" value="Short-chain dehydrogenase reductase"/>
    <property type="match status" value="1"/>
</dbReference>
<dbReference type="SUPFAM" id="SSF51735">
    <property type="entry name" value="NAD(P)-binding Rossmann-fold domains"/>
    <property type="match status" value="1"/>
</dbReference>
<reference evidence="3" key="1">
    <citation type="submission" date="2021-03" db="EMBL/GenBank/DDBJ databases">
        <authorList>
            <person name="Li Z."/>
            <person name="Yang C."/>
        </authorList>
    </citation>
    <scope>NUCLEOTIDE SEQUENCE</scope>
    <source>
        <strain evidence="3">Dzin_1.0</strain>
        <tissue evidence="3">Leaf</tissue>
    </source>
</reference>
<evidence type="ECO:0000313" key="4">
    <source>
        <dbReference type="Proteomes" id="UP001085076"/>
    </source>
</evidence>
<reference evidence="3" key="2">
    <citation type="journal article" date="2022" name="Hortic Res">
        <title>The genome of Dioscorea zingiberensis sheds light on the biosynthesis, origin and evolution of the medicinally important diosgenin saponins.</title>
        <authorList>
            <person name="Li Y."/>
            <person name="Tan C."/>
            <person name="Li Z."/>
            <person name="Guo J."/>
            <person name="Li S."/>
            <person name="Chen X."/>
            <person name="Wang C."/>
            <person name="Dai X."/>
            <person name="Yang H."/>
            <person name="Song W."/>
            <person name="Hou L."/>
            <person name="Xu J."/>
            <person name="Tong Z."/>
            <person name="Xu A."/>
            <person name="Yuan X."/>
            <person name="Wang W."/>
            <person name="Yang Q."/>
            <person name="Chen L."/>
            <person name="Sun Z."/>
            <person name="Wang K."/>
            <person name="Pan B."/>
            <person name="Chen J."/>
            <person name="Bao Y."/>
            <person name="Liu F."/>
            <person name="Qi X."/>
            <person name="Gang D.R."/>
            <person name="Wen J."/>
            <person name="Li J."/>
        </authorList>
    </citation>
    <scope>NUCLEOTIDE SEQUENCE</scope>
    <source>
        <strain evidence="3">Dzin_1.0</strain>
    </source>
</reference>
<proteinExistence type="predicted"/>
<evidence type="ECO:0000256" key="2">
    <source>
        <dbReference type="ARBA" id="ARBA00023002"/>
    </source>
</evidence>
<dbReference type="OrthoDB" id="417891at2759"/>
<sequence>MNNSKSFKMRWSLQGTTALVTGGCGGIGRGIVEELAAFGATVHFCHKNEAELNQRLEQWDELNLPITGSLCDVSSRDDRQKLMERVSSLFCGKLNILVNNVGTGFFKPTEDYTAEEFSFIMSTNFESAFHLSQLAHSLLKESGSGSILFISSIAGLVGAKQVSLYAASKGALNQLTRNLACEWAKDNIRTNSIAPGPTRTPLLLKNFENNQVPESKIFPIPLGRVGEPEDVASLVAFLCLPAASYITGQIICVDGGRSVNVL</sequence>
<dbReference type="EMBL" id="JAGGNH010000010">
    <property type="protein sequence ID" value="KAJ0962158.1"/>
    <property type="molecule type" value="Genomic_DNA"/>
</dbReference>
<keyword evidence="1" id="KW-0521">NADP</keyword>
<dbReference type="Pfam" id="PF13561">
    <property type="entry name" value="adh_short_C2"/>
    <property type="match status" value="1"/>
</dbReference>
<keyword evidence="4" id="KW-1185">Reference proteome</keyword>
<name>A0A9D5BWS6_9LILI</name>
<dbReference type="Proteomes" id="UP001085076">
    <property type="component" value="Miscellaneous, Linkage group lg10"/>
</dbReference>
<evidence type="ECO:0000313" key="3">
    <source>
        <dbReference type="EMBL" id="KAJ0962158.1"/>
    </source>
</evidence>
<gene>
    <name evidence="3" type="ORF">J5N97_029986</name>
</gene>
<dbReference type="AlphaFoldDB" id="A0A9D5BWS6"/>
<comment type="caution">
    <text evidence="3">The sequence shown here is derived from an EMBL/GenBank/DDBJ whole genome shotgun (WGS) entry which is preliminary data.</text>
</comment>
<dbReference type="Gene3D" id="3.40.50.720">
    <property type="entry name" value="NAD(P)-binding Rossmann-like Domain"/>
    <property type="match status" value="1"/>
</dbReference>
<accession>A0A9D5BWS6</accession>
<dbReference type="GO" id="GO:0016491">
    <property type="term" value="F:oxidoreductase activity"/>
    <property type="evidence" value="ECO:0007669"/>
    <property type="project" value="UniProtKB-KW"/>
</dbReference>
<dbReference type="InterPro" id="IPR020904">
    <property type="entry name" value="Sc_DH/Rdtase_CS"/>
</dbReference>
<evidence type="ECO:0000256" key="1">
    <source>
        <dbReference type="ARBA" id="ARBA00022857"/>
    </source>
</evidence>
<dbReference type="PROSITE" id="PS51257">
    <property type="entry name" value="PROKAR_LIPOPROTEIN"/>
    <property type="match status" value="1"/>
</dbReference>
<protein>
    <submittedName>
        <fullName evidence="3">Uncharacterized protein</fullName>
    </submittedName>
</protein>
<dbReference type="PROSITE" id="PS00061">
    <property type="entry name" value="ADH_SHORT"/>
    <property type="match status" value="1"/>
</dbReference>
<organism evidence="3 4">
    <name type="scientific">Dioscorea zingiberensis</name>
    <dbReference type="NCBI Taxonomy" id="325984"/>
    <lineage>
        <taxon>Eukaryota</taxon>
        <taxon>Viridiplantae</taxon>
        <taxon>Streptophyta</taxon>
        <taxon>Embryophyta</taxon>
        <taxon>Tracheophyta</taxon>
        <taxon>Spermatophyta</taxon>
        <taxon>Magnoliopsida</taxon>
        <taxon>Liliopsida</taxon>
        <taxon>Dioscoreales</taxon>
        <taxon>Dioscoreaceae</taxon>
        <taxon>Dioscorea</taxon>
    </lineage>
</organism>
<keyword evidence="2" id="KW-0560">Oxidoreductase</keyword>
<dbReference type="PRINTS" id="PR00080">
    <property type="entry name" value="SDRFAMILY"/>
</dbReference>
<dbReference type="PRINTS" id="PR00081">
    <property type="entry name" value="GDHRDH"/>
</dbReference>